<dbReference type="SUPFAM" id="SSF52799">
    <property type="entry name" value="(Phosphotyrosine protein) phosphatases II"/>
    <property type="match status" value="1"/>
</dbReference>
<evidence type="ECO:0000259" key="3">
    <source>
        <dbReference type="PROSITE" id="PS50056"/>
    </source>
</evidence>
<reference evidence="5" key="1">
    <citation type="submission" date="2019-12" db="EMBL/GenBank/DDBJ databases">
        <title>Genome sequencing and annotation of Brassica cretica.</title>
        <authorList>
            <person name="Studholme D.J."/>
            <person name="Sarris P."/>
        </authorList>
    </citation>
    <scope>NUCLEOTIDE SEQUENCE</scope>
    <source>
        <strain evidence="5">PFS-109/04</strain>
        <tissue evidence="5">Leaf</tissue>
    </source>
</reference>
<dbReference type="PROSITE" id="PS50056">
    <property type="entry name" value="TYR_PHOSPHATASE_2"/>
    <property type="match status" value="1"/>
</dbReference>
<feature type="domain" description="Tyrosine specific protein phosphatases" evidence="3">
    <location>
        <begin position="213"/>
        <end position="261"/>
    </location>
</feature>
<feature type="compositionally biased region" description="Polar residues" evidence="2">
    <location>
        <begin position="321"/>
        <end position="341"/>
    </location>
</feature>
<organism evidence="5 6">
    <name type="scientific">Brassica cretica</name>
    <name type="common">Mustard</name>
    <dbReference type="NCBI Taxonomy" id="69181"/>
    <lineage>
        <taxon>Eukaryota</taxon>
        <taxon>Viridiplantae</taxon>
        <taxon>Streptophyta</taxon>
        <taxon>Embryophyta</taxon>
        <taxon>Tracheophyta</taxon>
        <taxon>Spermatophyta</taxon>
        <taxon>Magnoliopsida</taxon>
        <taxon>eudicotyledons</taxon>
        <taxon>Gunneridae</taxon>
        <taxon>Pentapetalae</taxon>
        <taxon>rosids</taxon>
        <taxon>malvids</taxon>
        <taxon>Brassicales</taxon>
        <taxon>Brassicaceae</taxon>
        <taxon>Brassiceae</taxon>
        <taxon>Brassica</taxon>
    </lineage>
</organism>
<name>A0A8S9P3S7_BRACR</name>
<evidence type="ECO:0000313" key="5">
    <source>
        <dbReference type="EMBL" id="KAF3508122.1"/>
    </source>
</evidence>
<evidence type="ECO:0000313" key="6">
    <source>
        <dbReference type="Proteomes" id="UP000712600"/>
    </source>
</evidence>
<comment type="caution">
    <text evidence="5">The sequence shown here is derived from an EMBL/GenBank/DDBJ whole genome shotgun (WGS) entry which is preliminary data.</text>
</comment>
<evidence type="ECO:0000259" key="4">
    <source>
        <dbReference type="PROSITE" id="PS51181"/>
    </source>
</evidence>
<feature type="compositionally biased region" description="Polar residues" evidence="2">
    <location>
        <begin position="351"/>
        <end position="363"/>
    </location>
</feature>
<dbReference type="InterPro" id="IPR016130">
    <property type="entry name" value="Tyr_Pase_AS"/>
</dbReference>
<dbReference type="PANTHER" id="PTHR12305:SF96">
    <property type="entry name" value="PHOSPHATIDYLINOSITOL 3,4,5-TRISPHOSPHATE 3-PHOSPHATASE AND PROTEIN-TYROSINE-PHOSPHATASE PTEN2A"/>
    <property type="match status" value="1"/>
</dbReference>
<dbReference type="GO" id="GO:0005829">
    <property type="term" value="C:cytosol"/>
    <property type="evidence" value="ECO:0007669"/>
    <property type="project" value="TreeGrafter"/>
</dbReference>
<dbReference type="GO" id="GO:0016314">
    <property type="term" value="F:phosphatidylinositol-3,4,5-trisphosphate 3-phosphatase activity"/>
    <property type="evidence" value="ECO:0007669"/>
    <property type="project" value="TreeGrafter"/>
</dbReference>
<keyword evidence="1" id="KW-0378">Hydrolase</keyword>
<evidence type="ECO:0000256" key="1">
    <source>
        <dbReference type="ARBA" id="ARBA00022801"/>
    </source>
</evidence>
<sequence>MGSSACTYSTVHAFTITRMGYTTRTLSNTAIAGTIRVTQSRPAIPPAPTYCRRMYRCSTRNRNPRALAPFLVVHFDFHNLDSSKLYASGISTWAKSFKLSQPFSDVNDTEKSAFAKGTSSSQPGFIGTITKGLVDTSKNAVKAVQVKKARHAVSFVVVFRKEGYLANECVLNLNQCYRNQMEEVIDFLETRHKGKYKAYNLCSERLYDVSLFEGKEDIENVVAVHCKAGMARTGLMICSLFLYLKFFPTAEEYMDFYNQKRCVLPSQIRKLPSPGFMVEIVLADTNPTTPSSETASKTFVETQAANSSPVEDDVFSDNEADSTGPTASSQTPESKQSTDGTSGLARATEKVSISGNKGSSHHSWCTEARLKQERTLLGLGSTRQAQRVVSSRLWRLMHLCSRLEMKTTTKATKE</sequence>
<gene>
    <name evidence="5" type="ORF">F2Q69_00003818</name>
</gene>
<accession>A0A8S9P3S7</accession>
<protein>
    <recommendedName>
        <fullName evidence="7">Tyrosine specific protein phosphatases domain-containing protein</fullName>
    </recommendedName>
</protein>
<dbReference type="Gene3D" id="3.90.190.10">
    <property type="entry name" value="Protein tyrosine phosphatase superfamily"/>
    <property type="match status" value="2"/>
</dbReference>
<feature type="compositionally biased region" description="Polar residues" evidence="2">
    <location>
        <begin position="300"/>
        <end position="309"/>
    </location>
</feature>
<feature type="region of interest" description="Disordered" evidence="2">
    <location>
        <begin position="300"/>
        <end position="364"/>
    </location>
</feature>
<dbReference type="PROSITE" id="PS00383">
    <property type="entry name" value="TYR_PHOSPHATASE_1"/>
    <property type="match status" value="1"/>
</dbReference>
<dbReference type="AlphaFoldDB" id="A0A8S9P3S7"/>
<feature type="compositionally biased region" description="Acidic residues" evidence="2">
    <location>
        <begin position="310"/>
        <end position="320"/>
    </location>
</feature>
<feature type="domain" description="Phosphatase tensin-type" evidence="4">
    <location>
        <begin position="162"/>
        <end position="281"/>
    </location>
</feature>
<dbReference type="InterPro" id="IPR029023">
    <property type="entry name" value="Tensin_phosphatase"/>
</dbReference>
<dbReference type="InterPro" id="IPR029021">
    <property type="entry name" value="Prot-tyrosine_phosphatase-like"/>
</dbReference>
<dbReference type="InterPro" id="IPR051281">
    <property type="entry name" value="Dual-spec_lipid-protein_phosph"/>
</dbReference>
<dbReference type="Proteomes" id="UP000712600">
    <property type="component" value="Unassembled WGS sequence"/>
</dbReference>
<dbReference type="PROSITE" id="PS51181">
    <property type="entry name" value="PPASE_TENSIN"/>
    <property type="match status" value="1"/>
</dbReference>
<proteinExistence type="predicted"/>
<dbReference type="InterPro" id="IPR000387">
    <property type="entry name" value="Tyr_Pase_dom"/>
</dbReference>
<evidence type="ECO:0008006" key="7">
    <source>
        <dbReference type="Google" id="ProtNLM"/>
    </source>
</evidence>
<dbReference type="EMBL" id="QGKX02001521">
    <property type="protein sequence ID" value="KAF3508122.1"/>
    <property type="molecule type" value="Genomic_DNA"/>
</dbReference>
<evidence type="ECO:0000256" key="2">
    <source>
        <dbReference type="SAM" id="MobiDB-lite"/>
    </source>
</evidence>
<dbReference type="PANTHER" id="PTHR12305">
    <property type="entry name" value="PHOSPHATASE WITH HOMOLOGY TO TENSIN"/>
    <property type="match status" value="1"/>
</dbReference>